<dbReference type="InterPro" id="IPR036737">
    <property type="entry name" value="OmpA-like_sf"/>
</dbReference>
<gene>
    <name evidence="7" type="ordered locus">Pedsa_1064</name>
</gene>
<dbReference type="Pfam" id="PF07676">
    <property type="entry name" value="PD40"/>
    <property type="match status" value="3"/>
</dbReference>
<accession>F0SBI8</accession>
<dbReference type="PANTHER" id="PTHR30329:SF21">
    <property type="entry name" value="LIPOPROTEIN YIAD-RELATED"/>
    <property type="match status" value="1"/>
</dbReference>
<protein>
    <submittedName>
        <fullName evidence="7">OmpA/MotB domain protein</fullName>
    </submittedName>
</protein>
<dbReference type="Gene3D" id="3.30.1330.60">
    <property type="entry name" value="OmpA-like domain"/>
    <property type="match status" value="1"/>
</dbReference>
<feature type="domain" description="OmpA-like" evidence="6">
    <location>
        <begin position="519"/>
        <end position="633"/>
    </location>
</feature>
<dbReference type="RefSeq" id="WP_013632133.1">
    <property type="nucleotide sequence ID" value="NC_015177.1"/>
</dbReference>
<reference evidence="7 8" key="1">
    <citation type="journal article" date="2011" name="Stand. Genomic Sci.">
        <title>Complete genome sequence of the gliding, heparinolytic Pedobacter saltans type strain (113).</title>
        <authorList>
            <person name="Liolios K."/>
            <person name="Sikorski J."/>
            <person name="Lu M."/>
            <person name="Nolan M."/>
            <person name="Lapidus A."/>
            <person name="Lucas S."/>
            <person name="Hammon N."/>
            <person name="Deshpande S."/>
            <person name="Cheng J.F."/>
            <person name="Tapia R."/>
            <person name="Han C."/>
            <person name="Goodwin L."/>
            <person name="Pitluck S."/>
            <person name="Huntemann M."/>
            <person name="Ivanova N."/>
            <person name="Pagani I."/>
            <person name="Mavromatis K."/>
            <person name="Ovchinikova G."/>
            <person name="Pati A."/>
            <person name="Chen A."/>
            <person name="Palaniappan K."/>
            <person name="Land M."/>
            <person name="Hauser L."/>
            <person name="Brambilla E.M."/>
            <person name="Kotsyurbenko O."/>
            <person name="Rohde M."/>
            <person name="Tindall B.J."/>
            <person name="Abt B."/>
            <person name="Goker M."/>
            <person name="Detter J.C."/>
            <person name="Woyke T."/>
            <person name="Bristow J."/>
            <person name="Eisen J.A."/>
            <person name="Markowitz V."/>
            <person name="Hugenholtz P."/>
            <person name="Klenk H.P."/>
            <person name="Kyrpides N.C."/>
        </authorList>
    </citation>
    <scope>NUCLEOTIDE SEQUENCE [LARGE SCALE GENOMIC DNA]</scope>
    <source>
        <strain evidence="8">ATCC 51119 / DSM 12145 / JCM 21818 / LMG 10337 / NBRC 100064 / NCIMB 13643</strain>
    </source>
</reference>
<sequence length="633" mass="71530">MRTFLICLYLSLCSIIGLCQEQYTVKNKSAIKLYEKARSVLELNEFDIAEKDLATALKADPNFLEAYLLLGDIYRIKQDFLKSKESYRKAFSINPTFGIDRYFYLAETELKSGDYQQAINNFNIYKEKGNPSPEKLRLAEKQIKDCYFALDAIKNPVSFNPVNLGANINTADHEYMASLTTDGETIIFTRQINNNEDFYKSVKKNGEWQVSQYLSENINTPRYNEGAQCISPDGRFLFFTGCNRPDGMGRCDIYVSEKEGDNWSKPVNLGAPINTGGWESQPSLSADGRTLYFVSDRPGGLGSYDIWASKLDDDAKWQKPINLGPTINTPFDEQSPFIHPDNETLYFSSNGWPGLGNKDLFISRKDESGNWKIPANLGFPINSYGEETGLSISSDGTKAFFSSNNYKGLGGFDIYAFDLPQNLRPKPVNYVKGHVFDAITKKGLNALVEIAELNSGNSLYASYADRIDGSFLAVLPNNKKYSLNVFENGYLFYTENFSTERYPDDKPIRLEIPLNKIKVGNKVILKNIFFDTNKYDIKDDSKSELAILIDFLNENKTVNIEIQGHTDNIGDDKANFVLSENRAKSVLKYLVNEGIDSKRLRYKGFGETAPIDSNDNIIGRANNRRTEFLIIAM</sequence>
<dbReference type="PROSITE" id="PS51123">
    <property type="entry name" value="OMPA_2"/>
    <property type="match status" value="1"/>
</dbReference>
<comment type="subcellular location">
    <subcellularLocation>
        <location evidence="1">Cell outer membrane</location>
    </subcellularLocation>
</comment>
<evidence type="ECO:0000256" key="4">
    <source>
        <dbReference type="PROSITE-ProRule" id="PRU00339"/>
    </source>
</evidence>
<keyword evidence="2 5" id="KW-0472">Membrane</keyword>
<dbReference type="PROSITE" id="PS50005">
    <property type="entry name" value="TPR"/>
    <property type="match status" value="1"/>
</dbReference>
<dbReference type="SUPFAM" id="SSF48452">
    <property type="entry name" value="TPR-like"/>
    <property type="match status" value="1"/>
</dbReference>
<evidence type="ECO:0000313" key="8">
    <source>
        <dbReference type="Proteomes" id="UP000000310"/>
    </source>
</evidence>
<organism evidence="7 8">
    <name type="scientific">Pseudopedobacter saltans (strain ATCC 51119 / DSM 12145 / JCM 21818 / CCUG 39354 / LMG 10337 / NBRC 100064 / NCIMB 13643)</name>
    <name type="common">Pedobacter saltans</name>
    <dbReference type="NCBI Taxonomy" id="762903"/>
    <lineage>
        <taxon>Bacteria</taxon>
        <taxon>Pseudomonadati</taxon>
        <taxon>Bacteroidota</taxon>
        <taxon>Sphingobacteriia</taxon>
        <taxon>Sphingobacteriales</taxon>
        <taxon>Sphingobacteriaceae</taxon>
        <taxon>Pseudopedobacter</taxon>
    </lineage>
</organism>
<dbReference type="SMART" id="SM00028">
    <property type="entry name" value="TPR"/>
    <property type="match status" value="3"/>
</dbReference>
<dbReference type="SUPFAM" id="SSF103088">
    <property type="entry name" value="OmpA-like"/>
    <property type="match status" value="1"/>
</dbReference>
<proteinExistence type="predicted"/>
<dbReference type="InterPro" id="IPR011659">
    <property type="entry name" value="WD40"/>
</dbReference>
<evidence type="ECO:0000256" key="1">
    <source>
        <dbReference type="ARBA" id="ARBA00004442"/>
    </source>
</evidence>
<dbReference type="STRING" id="762903.Pedsa_1064"/>
<dbReference type="CDD" id="cd07185">
    <property type="entry name" value="OmpA_C-like"/>
    <property type="match status" value="1"/>
</dbReference>
<evidence type="ECO:0000256" key="2">
    <source>
        <dbReference type="ARBA" id="ARBA00023136"/>
    </source>
</evidence>
<dbReference type="SUPFAM" id="SSF82171">
    <property type="entry name" value="DPP6 N-terminal domain-like"/>
    <property type="match status" value="1"/>
</dbReference>
<dbReference type="OrthoDB" id="9809364at2"/>
<feature type="repeat" description="TPR" evidence="4">
    <location>
        <begin position="64"/>
        <end position="97"/>
    </location>
</feature>
<dbReference type="eggNOG" id="COG0823">
    <property type="taxonomic scope" value="Bacteria"/>
</dbReference>
<dbReference type="HOGENOM" id="CLU_014978_1_0_10"/>
<reference evidence="8" key="2">
    <citation type="submission" date="2011-02" db="EMBL/GenBank/DDBJ databases">
        <title>The complete genome of Pedobacter saltans DSM 12145.</title>
        <authorList>
            <consortium name="US DOE Joint Genome Institute (JGI-PGF)"/>
            <person name="Lucas S."/>
            <person name="Copeland A."/>
            <person name="Lapidus A."/>
            <person name="Bruce D."/>
            <person name="Goodwin L."/>
            <person name="Pitluck S."/>
            <person name="Kyrpides N."/>
            <person name="Mavromatis K."/>
            <person name="Pagani I."/>
            <person name="Ivanova N."/>
            <person name="Ovchinnikova G."/>
            <person name="Lu M."/>
            <person name="Detter J.C."/>
            <person name="Han C."/>
            <person name="Land M."/>
            <person name="Hauser L."/>
            <person name="Markowitz V."/>
            <person name="Cheng J.-F."/>
            <person name="Hugenholtz P."/>
            <person name="Woyke T."/>
            <person name="Wu D."/>
            <person name="Tindall B."/>
            <person name="Pomrenke H.G."/>
            <person name="Brambilla E."/>
            <person name="Klenk H.-P."/>
            <person name="Eisen J.A."/>
        </authorList>
    </citation>
    <scope>NUCLEOTIDE SEQUENCE [LARGE SCALE GENOMIC DNA]</scope>
    <source>
        <strain evidence="8">ATCC 51119 / DSM 12145 / JCM 21818 / LMG 10337 / NBRC 100064 / NCIMB 13643</strain>
    </source>
</reference>
<dbReference type="PANTHER" id="PTHR30329">
    <property type="entry name" value="STATOR ELEMENT OF FLAGELLAR MOTOR COMPLEX"/>
    <property type="match status" value="1"/>
</dbReference>
<dbReference type="GO" id="GO:0009279">
    <property type="term" value="C:cell outer membrane"/>
    <property type="evidence" value="ECO:0007669"/>
    <property type="project" value="UniProtKB-SubCell"/>
</dbReference>
<keyword evidence="4" id="KW-0802">TPR repeat</keyword>
<dbReference type="Proteomes" id="UP000000310">
    <property type="component" value="Chromosome"/>
</dbReference>
<dbReference type="KEGG" id="psn:Pedsa_1064"/>
<evidence type="ECO:0000256" key="5">
    <source>
        <dbReference type="PROSITE-ProRule" id="PRU00473"/>
    </source>
</evidence>
<dbReference type="Pfam" id="PF00691">
    <property type="entry name" value="OmpA"/>
    <property type="match status" value="1"/>
</dbReference>
<dbReference type="AlphaFoldDB" id="F0SBI8"/>
<dbReference type="Gene3D" id="2.120.10.30">
    <property type="entry name" value="TolB, C-terminal domain"/>
    <property type="match status" value="1"/>
</dbReference>
<dbReference type="InterPro" id="IPR006665">
    <property type="entry name" value="OmpA-like"/>
</dbReference>
<keyword evidence="8" id="KW-1185">Reference proteome</keyword>
<evidence type="ECO:0000313" key="7">
    <source>
        <dbReference type="EMBL" id="ADY51634.1"/>
    </source>
</evidence>
<evidence type="ECO:0000256" key="3">
    <source>
        <dbReference type="ARBA" id="ARBA00023237"/>
    </source>
</evidence>
<dbReference type="InterPro" id="IPR011990">
    <property type="entry name" value="TPR-like_helical_dom_sf"/>
</dbReference>
<dbReference type="InterPro" id="IPR050330">
    <property type="entry name" value="Bact_OuterMem_StrucFunc"/>
</dbReference>
<dbReference type="Pfam" id="PF13181">
    <property type="entry name" value="TPR_8"/>
    <property type="match status" value="1"/>
</dbReference>
<dbReference type="Gene3D" id="1.25.40.10">
    <property type="entry name" value="Tetratricopeptide repeat domain"/>
    <property type="match status" value="1"/>
</dbReference>
<dbReference type="InterPro" id="IPR006664">
    <property type="entry name" value="OMP_bac"/>
</dbReference>
<name>F0SBI8_PSESL</name>
<dbReference type="InterPro" id="IPR011042">
    <property type="entry name" value="6-blade_b-propeller_TolB-like"/>
</dbReference>
<keyword evidence="3" id="KW-0998">Cell outer membrane</keyword>
<dbReference type="PRINTS" id="PR01021">
    <property type="entry name" value="OMPADOMAIN"/>
</dbReference>
<dbReference type="EMBL" id="CP002545">
    <property type="protein sequence ID" value="ADY51634.1"/>
    <property type="molecule type" value="Genomic_DNA"/>
</dbReference>
<dbReference type="InterPro" id="IPR019734">
    <property type="entry name" value="TPR_rpt"/>
</dbReference>
<dbReference type="eggNOG" id="COG2885">
    <property type="taxonomic scope" value="Bacteria"/>
</dbReference>
<evidence type="ECO:0000259" key="6">
    <source>
        <dbReference type="PROSITE" id="PS51123"/>
    </source>
</evidence>